<sequence length="214" mass="24353">MSFFLSLARGDFEARNMLKEAVIARYAARPLPLEALSLTLKRRGRALLGLPISITVEVAYAEPDRFLWQERRKFLGISLGVQRQSLDEQADALQRESLRRQQWAFRALMLTPLTREGVALRAVAERAFQAVHDDQPDQIATVYLKPDYTVAAVEIERYRAADKRHLPYMLRPEGGYQTLEGINVPVQLSEQWGSEPSVLYSVSAVAPIDRWQAQ</sequence>
<proteinExistence type="predicted"/>
<dbReference type="Proteomes" id="UP000229681">
    <property type="component" value="Unassembled WGS sequence"/>
</dbReference>
<gene>
    <name evidence="1" type="ORF">CUN49_07260</name>
</gene>
<protein>
    <submittedName>
        <fullName evidence="1">Uncharacterized protein</fullName>
    </submittedName>
</protein>
<accession>A0A2M8PEW0</accession>
<name>A0A2M8PEW0_9CHLR</name>
<comment type="caution">
    <text evidence="1">The sequence shown here is derived from an EMBL/GenBank/DDBJ whole genome shotgun (WGS) entry which is preliminary data.</text>
</comment>
<evidence type="ECO:0000313" key="2">
    <source>
        <dbReference type="Proteomes" id="UP000229681"/>
    </source>
</evidence>
<evidence type="ECO:0000313" key="1">
    <source>
        <dbReference type="EMBL" id="PJF36089.1"/>
    </source>
</evidence>
<reference evidence="1 2" key="1">
    <citation type="submission" date="2017-11" db="EMBL/GenBank/DDBJ databases">
        <title>Evolution of Phototrophy in the Chloroflexi Phylum Driven by Horizontal Gene Transfer.</title>
        <authorList>
            <person name="Ward L.M."/>
            <person name="Hemp J."/>
            <person name="Shih P.M."/>
            <person name="Mcglynn S.E."/>
            <person name="Fischer W."/>
        </authorList>
    </citation>
    <scope>NUCLEOTIDE SEQUENCE [LARGE SCALE GENOMIC DNA]</scope>
    <source>
        <strain evidence="1">JP3_13</strain>
    </source>
</reference>
<dbReference type="EMBL" id="PGTM01000081">
    <property type="protein sequence ID" value="PJF36089.1"/>
    <property type="molecule type" value="Genomic_DNA"/>
</dbReference>
<organism evidence="1 2">
    <name type="scientific">Candidatus Thermofonsia Clade 1 bacterium</name>
    <dbReference type="NCBI Taxonomy" id="2364210"/>
    <lineage>
        <taxon>Bacteria</taxon>
        <taxon>Bacillati</taxon>
        <taxon>Chloroflexota</taxon>
        <taxon>Candidatus Thermofontia</taxon>
        <taxon>Candidatus Thermofonsia Clade 1</taxon>
    </lineage>
</organism>
<dbReference type="AlphaFoldDB" id="A0A2M8PEW0"/>